<reference evidence="1" key="1">
    <citation type="submission" date="2022-02" db="EMBL/GenBank/DDBJ databases">
        <title>Plant Genome Project.</title>
        <authorList>
            <person name="Zhang R.-G."/>
        </authorList>
    </citation>
    <scope>NUCLEOTIDE SEQUENCE</scope>
    <source>
        <strain evidence="1">AT1</strain>
    </source>
</reference>
<gene>
    <name evidence="1" type="ORF">RHMOL_Rhmol02G0075700</name>
</gene>
<keyword evidence="2" id="KW-1185">Reference proteome</keyword>
<accession>A0ACC0PMC6</accession>
<evidence type="ECO:0000313" key="1">
    <source>
        <dbReference type="EMBL" id="KAI8566868.1"/>
    </source>
</evidence>
<organism evidence="1 2">
    <name type="scientific">Rhododendron molle</name>
    <name type="common">Chinese azalea</name>
    <name type="synonym">Azalea mollis</name>
    <dbReference type="NCBI Taxonomy" id="49168"/>
    <lineage>
        <taxon>Eukaryota</taxon>
        <taxon>Viridiplantae</taxon>
        <taxon>Streptophyta</taxon>
        <taxon>Embryophyta</taxon>
        <taxon>Tracheophyta</taxon>
        <taxon>Spermatophyta</taxon>
        <taxon>Magnoliopsida</taxon>
        <taxon>eudicotyledons</taxon>
        <taxon>Gunneridae</taxon>
        <taxon>Pentapetalae</taxon>
        <taxon>asterids</taxon>
        <taxon>Ericales</taxon>
        <taxon>Ericaceae</taxon>
        <taxon>Ericoideae</taxon>
        <taxon>Rhodoreae</taxon>
        <taxon>Rhododendron</taxon>
    </lineage>
</organism>
<comment type="caution">
    <text evidence="1">The sequence shown here is derived from an EMBL/GenBank/DDBJ whole genome shotgun (WGS) entry which is preliminary data.</text>
</comment>
<name>A0ACC0PMC6_RHOML</name>
<proteinExistence type="predicted"/>
<dbReference type="EMBL" id="CM046389">
    <property type="protein sequence ID" value="KAI8566868.1"/>
    <property type="molecule type" value="Genomic_DNA"/>
</dbReference>
<sequence length="178" mass="19071">MRLLGPPPSSVWWVRRLQSPPTSGLSGFLRMSIDVGGSRSVVAWWCSFSNKIGEDGALIGEGFSPVVVGWSRPPWLGVLVVFCVPNSGRRPFGLSFGWGCHFVASWVAAVAVWCLCGWGDAGKVRLLVVVVPLAVTASVALLVGRFCLLPPISTSGRDWFGLTARRGAGGLYEWGGRL</sequence>
<evidence type="ECO:0000313" key="2">
    <source>
        <dbReference type="Proteomes" id="UP001062846"/>
    </source>
</evidence>
<dbReference type="Proteomes" id="UP001062846">
    <property type="component" value="Chromosome 2"/>
</dbReference>
<protein>
    <submittedName>
        <fullName evidence="1">Uncharacterized protein</fullName>
    </submittedName>
</protein>